<evidence type="ECO:0000256" key="4">
    <source>
        <dbReference type="ARBA" id="ARBA00022679"/>
    </source>
</evidence>
<evidence type="ECO:0000259" key="10">
    <source>
        <dbReference type="Pfam" id="PF02518"/>
    </source>
</evidence>
<proteinExistence type="predicted"/>
<reference evidence="12" key="1">
    <citation type="submission" date="2023-06" db="EMBL/GenBank/DDBJ databases">
        <title>Gycomyces niveus sp.nov., a novel actinomycete isolated from soil in Shouguang.</title>
        <authorList>
            <person name="Yang X."/>
            <person name="Zhao J."/>
        </authorList>
    </citation>
    <scope>NUCLEOTIDE SEQUENCE</scope>
    <source>
        <strain evidence="12">NEAU C2</strain>
    </source>
</reference>
<evidence type="ECO:0000256" key="3">
    <source>
        <dbReference type="ARBA" id="ARBA00022553"/>
    </source>
</evidence>
<comment type="caution">
    <text evidence="12">The sequence shown here is derived from an EMBL/GenBank/DDBJ whole genome shotgun (WGS) entry which is preliminary data.</text>
</comment>
<dbReference type="GO" id="GO:0016301">
    <property type="term" value="F:kinase activity"/>
    <property type="evidence" value="ECO:0007669"/>
    <property type="project" value="UniProtKB-KW"/>
</dbReference>
<keyword evidence="9" id="KW-0812">Transmembrane</keyword>
<feature type="domain" description="Signal transduction histidine kinase subgroup 3 dimerisation and phosphoacceptor" evidence="11">
    <location>
        <begin position="194"/>
        <end position="255"/>
    </location>
</feature>
<dbReference type="InterPro" id="IPR011712">
    <property type="entry name" value="Sig_transdc_His_kin_sub3_dim/P"/>
</dbReference>
<dbReference type="InterPro" id="IPR003594">
    <property type="entry name" value="HATPase_dom"/>
</dbReference>
<feature type="transmembrane region" description="Helical" evidence="9">
    <location>
        <begin position="145"/>
        <end position="161"/>
    </location>
</feature>
<dbReference type="SUPFAM" id="SSF55874">
    <property type="entry name" value="ATPase domain of HSP90 chaperone/DNA topoisomerase II/histidine kinase"/>
    <property type="match status" value="1"/>
</dbReference>
<dbReference type="CDD" id="cd16917">
    <property type="entry name" value="HATPase_UhpB-NarQ-NarX-like"/>
    <property type="match status" value="1"/>
</dbReference>
<keyword evidence="9" id="KW-0472">Membrane</keyword>
<evidence type="ECO:0000256" key="1">
    <source>
        <dbReference type="ARBA" id="ARBA00000085"/>
    </source>
</evidence>
<protein>
    <recommendedName>
        <fullName evidence="2">histidine kinase</fullName>
        <ecNumber evidence="2">2.7.13.3</ecNumber>
    </recommendedName>
</protein>
<evidence type="ECO:0000256" key="2">
    <source>
        <dbReference type="ARBA" id="ARBA00012438"/>
    </source>
</evidence>
<evidence type="ECO:0000256" key="5">
    <source>
        <dbReference type="ARBA" id="ARBA00022741"/>
    </source>
</evidence>
<keyword evidence="5" id="KW-0547">Nucleotide-binding</keyword>
<dbReference type="Gene3D" id="1.20.5.1930">
    <property type="match status" value="1"/>
</dbReference>
<evidence type="ECO:0000256" key="8">
    <source>
        <dbReference type="ARBA" id="ARBA00023012"/>
    </source>
</evidence>
<dbReference type="InterPro" id="IPR050482">
    <property type="entry name" value="Sensor_HK_TwoCompSys"/>
</dbReference>
<comment type="catalytic activity">
    <reaction evidence="1">
        <text>ATP + protein L-histidine = ADP + protein N-phospho-L-histidine.</text>
        <dbReference type="EC" id="2.7.13.3"/>
    </reaction>
</comment>
<evidence type="ECO:0000256" key="7">
    <source>
        <dbReference type="ARBA" id="ARBA00022840"/>
    </source>
</evidence>
<evidence type="ECO:0000313" key="12">
    <source>
        <dbReference type="EMBL" id="MDN3238411.1"/>
    </source>
</evidence>
<dbReference type="Pfam" id="PF02518">
    <property type="entry name" value="HATPase_c"/>
    <property type="match status" value="1"/>
</dbReference>
<feature type="domain" description="Histidine kinase/HSP90-like ATPase" evidence="10">
    <location>
        <begin position="299"/>
        <end position="388"/>
    </location>
</feature>
<keyword evidence="6 12" id="KW-0418">Kinase</keyword>
<keyword evidence="8" id="KW-0902">Two-component regulatory system</keyword>
<gene>
    <name evidence="12" type="ORF">QWI33_01640</name>
</gene>
<dbReference type="PANTHER" id="PTHR24421">
    <property type="entry name" value="NITRATE/NITRITE SENSOR PROTEIN NARX-RELATED"/>
    <property type="match status" value="1"/>
</dbReference>
<sequence length="393" mass="42425">MTRLGLPERLPQWAWDTAILGVAIAHLAFVINLSNQPVATLACVGVLALVVRRRWPFAVFLVTLPAAFLVFEKVASMIALYTISRQSRRPWLPLTATAMLACCFVLQGSQVFDLLFGPARTTPFTAALKALPGFLTPYESYLRSALYYTAMAAVPAILGYSQRARQSMADRLAEIQEAREHEQLLLTQQALAAERAQLAREMHDVVSHQVSLIAVQAGALQVLSADEEGRRIASTIRRLSVTTLEELRHMVQVLRVSGSRATELTPQPTLEELGALVAGSGIEVELHVERIAGLDPAGQRAVYRTVQEALTNARKHAPGAAVAVSVVNSGDGAEVSVVNAPGARPVLELPGSRHGLLGLRQRAELLGGRLDAGPTPEGGWAVRVWVPRVSASR</sequence>
<dbReference type="EC" id="2.7.13.3" evidence="2"/>
<accession>A0ABT7YIG2</accession>
<dbReference type="Proteomes" id="UP001171902">
    <property type="component" value="Unassembled WGS sequence"/>
</dbReference>
<dbReference type="InterPro" id="IPR036890">
    <property type="entry name" value="HATPase_C_sf"/>
</dbReference>
<keyword evidence="13" id="KW-1185">Reference proteome</keyword>
<dbReference type="Pfam" id="PF07730">
    <property type="entry name" value="HisKA_3"/>
    <property type="match status" value="1"/>
</dbReference>
<dbReference type="RefSeq" id="WP_289954203.1">
    <property type="nucleotide sequence ID" value="NZ_JAUEMJ010000001.1"/>
</dbReference>
<keyword evidence="7" id="KW-0067">ATP-binding</keyword>
<organism evidence="12 13">
    <name type="scientific">Glycomyces tritici</name>
    <dbReference type="NCBI Taxonomy" id="2665176"/>
    <lineage>
        <taxon>Bacteria</taxon>
        <taxon>Bacillati</taxon>
        <taxon>Actinomycetota</taxon>
        <taxon>Actinomycetes</taxon>
        <taxon>Glycomycetales</taxon>
        <taxon>Glycomycetaceae</taxon>
        <taxon>Glycomyces</taxon>
    </lineage>
</organism>
<feature type="transmembrane region" description="Helical" evidence="9">
    <location>
        <begin position="91"/>
        <end position="112"/>
    </location>
</feature>
<dbReference type="EMBL" id="JAUEMJ010000001">
    <property type="protein sequence ID" value="MDN3238411.1"/>
    <property type="molecule type" value="Genomic_DNA"/>
</dbReference>
<evidence type="ECO:0000313" key="13">
    <source>
        <dbReference type="Proteomes" id="UP001171902"/>
    </source>
</evidence>
<name>A0ABT7YIG2_9ACTN</name>
<keyword evidence="3" id="KW-0597">Phosphoprotein</keyword>
<dbReference type="Gene3D" id="3.30.565.10">
    <property type="entry name" value="Histidine kinase-like ATPase, C-terminal domain"/>
    <property type="match status" value="1"/>
</dbReference>
<keyword evidence="9" id="KW-1133">Transmembrane helix</keyword>
<evidence type="ECO:0000259" key="11">
    <source>
        <dbReference type="Pfam" id="PF07730"/>
    </source>
</evidence>
<dbReference type="PANTHER" id="PTHR24421:SF10">
    <property type="entry name" value="NITRATE_NITRITE SENSOR PROTEIN NARQ"/>
    <property type="match status" value="1"/>
</dbReference>
<evidence type="ECO:0000256" key="9">
    <source>
        <dbReference type="SAM" id="Phobius"/>
    </source>
</evidence>
<evidence type="ECO:0000256" key="6">
    <source>
        <dbReference type="ARBA" id="ARBA00022777"/>
    </source>
</evidence>
<keyword evidence="4" id="KW-0808">Transferase</keyword>